<accession>A0AAN7RBJ8</accession>
<comment type="similarity">
    <text evidence="1">Belongs to the CSN7/EIF3M family. CSN7 subfamily.</text>
</comment>
<dbReference type="InterPro" id="IPR045237">
    <property type="entry name" value="COPS7/eIF3m"/>
</dbReference>
<dbReference type="InterPro" id="IPR000717">
    <property type="entry name" value="PCI_dom"/>
</dbReference>
<dbReference type="InterPro" id="IPR036390">
    <property type="entry name" value="WH_DNA-bd_sf"/>
</dbReference>
<keyword evidence="4" id="KW-1185">Reference proteome</keyword>
<evidence type="ECO:0000256" key="1">
    <source>
        <dbReference type="ARBA" id="ARBA00008482"/>
    </source>
</evidence>
<reference evidence="3 4" key="1">
    <citation type="journal article" date="2023" name="Hortic Res">
        <title>Pangenome of water caltrop reveals structural variations and asymmetric subgenome divergence after allopolyploidization.</title>
        <authorList>
            <person name="Zhang X."/>
            <person name="Chen Y."/>
            <person name="Wang L."/>
            <person name="Yuan Y."/>
            <person name="Fang M."/>
            <person name="Shi L."/>
            <person name="Lu R."/>
            <person name="Comes H.P."/>
            <person name="Ma Y."/>
            <person name="Chen Y."/>
            <person name="Huang G."/>
            <person name="Zhou Y."/>
            <person name="Zheng Z."/>
            <person name="Qiu Y."/>
        </authorList>
    </citation>
    <scope>NUCLEOTIDE SEQUENCE [LARGE SCALE GENOMIC DNA]</scope>
    <source>
        <strain evidence="3">F231</strain>
    </source>
</reference>
<dbReference type="Pfam" id="PF18005">
    <property type="entry name" value="eIF3m_C_helix"/>
    <property type="match status" value="1"/>
</dbReference>
<dbReference type="InterPro" id="IPR040750">
    <property type="entry name" value="eIF3m_C_helix"/>
</dbReference>
<name>A0AAN7RBJ8_TRANT</name>
<gene>
    <name evidence="3" type="ORF">SAY86_024494</name>
</gene>
<dbReference type="Pfam" id="PF01399">
    <property type="entry name" value="PCI"/>
    <property type="match status" value="1"/>
</dbReference>
<feature type="domain" description="PCI" evidence="2">
    <location>
        <begin position="1"/>
        <end position="119"/>
    </location>
</feature>
<dbReference type="PANTHER" id="PTHR15350:SF2">
    <property type="entry name" value="EUKARYOTIC TRANSLATION INITIATION FACTOR 3 SUBUNIT M"/>
    <property type="match status" value="1"/>
</dbReference>
<evidence type="ECO:0000313" key="4">
    <source>
        <dbReference type="Proteomes" id="UP001346149"/>
    </source>
</evidence>
<dbReference type="SUPFAM" id="SSF46785">
    <property type="entry name" value="Winged helix' DNA-binding domain"/>
    <property type="match status" value="1"/>
</dbReference>
<evidence type="ECO:0000259" key="2">
    <source>
        <dbReference type="PROSITE" id="PS50250"/>
    </source>
</evidence>
<protein>
    <recommendedName>
        <fullName evidence="2">PCI domain-containing protein</fullName>
    </recommendedName>
</protein>
<dbReference type="AlphaFoldDB" id="A0AAN7RBJ8"/>
<evidence type="ECO:0000313" key="3">
    <source>
        <dbReference type="EMBL" id="KAK4799129.1"/>
    </source>
</evidence>
<dbReference type="GO" id="GO:0005852">
    <property type="term" value="C:eukaryotic translation initiation factor 3 complex"/>
    <property type="evidence" value="ECO:0007669"/>
    <property type="project" value="TreeGrafter"/>
</dbReference>
<dbReference type="PANTHER" id="PTHR15350">
    <property type="entry name" value="COP9 SIGNALOSOME COMPLEX SUBUNIT 7/DENDRITIC CELL PROTEIN GA17"/>
    <property type="match status" value="1"/>
</dbReference>
<dbReference type="PROSITE" id="PS50250">
    <property type="entry name" value="PCI"/>
    <property type="match status" value="1"/>
</dbReference>
<organism evidence="3 4">
    <name type="scientific">Trapa natans</name>
    <name type="common">Water chestnut</name>
    <dbReference type="NCBI Taxonomy" id="22666"/>
    <lineage>
        <taxon>Eukaryota</taxon>
        <taxon>Viridiplantae</taxon>
        <taxon>Streptophyta</taxon>
        <taxon>Embryophyta</taxon>
        <taxon>Tracheophyta</taxon>
        <taxon>Spermatophyta</taxon>
        <taxon>Magnoliopsida</taxon>
        <taxon>eudicotyledons</taxon>
        <taxon>Gunneridae</taxon>
        <taxon>Pentapetalae</taxon>
        <taxon>rosids</taxon>
        <taxon>malvids</taxon>
        <taxon>Myrtales</taxon>
        <taxon>Lythraceae</taxon>
        <taxon>Trapa</taxon>
    </lineage>
</organism>
<proteinExistence type="inferred from homology"/>
<dbReference type="Proteomes" id="UP001346149">
    <property type="component" value="Unassembled WGS sequence"/>
</dbReference>
<dbReference type="SMART" id="SM00088">
    <property type="entry name" value="PINT"/>
    <property type="match status" value="1"/>
</dbReference>
<comment type="caution">
    <text evidence="3">The sequence shown here is derived from an EMBL/GenBank/DDBJ whole genome shotgun (WGS) entry which is preliminary data.</text>
</comment>
<sequence>MPAVVQLENDSQYSSVYHLLRIFLTQNLDSYLEYQAANSSLLKDYGLVHDDCVTKMRLMSLVDLGSNESGWMTYAVIRDTLQLNDDEVEFWVVKAISAKLLECKMDQMNQVVIVCGCRERVFGQRQWDLLRAKLETWKVFISTNLEKFSRITLEENVASVMVTIQANKVTDDVTQVAQGMMTIR</sequence>
<dbReference type="GO" id="GO:0002183">
    <property type="term" value="P:cytoplasmic translational initiation"/>
    <property type="evidence" value="ECO:0007669"/>
    <property type="project" value="TreeGrafter"/>
</dbReference>
<dbReference type="EMBL" id="JAXQNO010000004">
    <property type="protein sequence ID" value="KAK4799129.1"/>
    <property type="molecule type" value="Genomic_DNA"/>
</dbReference>